<gene>
    <name evidence="1" type="ORF">SAMN05443633_103325</name>
</gene>
<accession>A0A1M5A0R4</accession>
<proteinExistence type="predicted"/>
<sequence>MIKVKIHTIDGQFDVEIKRNEDFYALLVIASKSEYFRDHNGKVWSGKILETEKLFEITNLIKECYRNPSVPTRITILDGRSIKINLQDDESQISLRLIDIDENTNESKLIQKIKEFTIEIIGNDTILQDYLDIFMD</sequence>
<dbReference type="EMBL" id="FQUT01000003">
    <property type="protein sequence ID" value="SHF23811.1"/>
    <property type="molecule type" value="Genomic_DNA"/>
</dbReference>
<dbReference type="STRING" id="1416778.SAMN05443633_103325"/>
<reference evidence="2" key="1">
    <citation type="submission" date="2016-11" db="EMBL/GenBank/DDBJ databases">
        <authorList>
            <person name="Varghese N."/>
            <person name="Submissions S."/>
        </authorList>
    </citation>
    <scope>NUCLEOTIDE SEQUENCE [LARGE SCALE GENOMIC DNA]</scope>
    <source>
        <strain evidence="2">DSM 27619</strain>
    </source>
</reference>
<dbReference type="AlphaFoldDB" id="A0A1M5A0R4"/>
<evidence type="ECO:0000313" key="2">
    <source>
        <dbReference type="Proteomes" id="UP000184518"/>
    </source>
</evidence>
<dbReference type="OrthoDB" id="1260732at2"/>
<dbReference type="Proteomes" id="UP000184518">
    <property type="component" value="Unassembled WGS sequence"/>
</dbReference>
<protein>
    <submittedName>
        <fullName evidence="1">Uncharacterized protein</fullName>
    </submittedName>
</protein>
<dbReference type="RefSeq" id="WP_072955337.1">
    <property type="nucleotide sequence ID" value="NZ_FQUT01000003.1"/>
</dbReference>
<evidence type="ECO:0000313" key="1">
    <source>
        <dbReference type="EMBL" id="SHF23811.1"/>
    </source>
</evidence>
<name>A0A1M5A0R4_9FLAO</name>
<organism evidence="1 2">
    <name type="scientific">Chryseobacterium arachidis</name>
    <dbReference type="NCBI Taxonomy" id="1416778"/>
    <lineage>
        <taxon>Bacteria</taxon>
        <taxon>Pseudomonadati</taxon>
        <taxon>Bacteroidota</taxon>
        <taxon>Flavobacteriia</taxon>
        <taxon>Flavobacteriales</taxon>
        <taxon>Weeksellaceae</taxon>
        <taxon>Chryseobacterium group</taxon>
        <taxon>Chryseobacterium</taxon>
    </lineage>
</organism>
<keyword evidence="2" id="KW-1185">Reference proteome</keyword>